<keyword evidence="3" id="KW-1185">Reference proteome</keyword>
<dbReference type="OrthoDB" id="424465at2759"/>
<dbReference type="PANTHER" id="PTHR12480">
    <property type="entry name" value="ARGININE DEMETHYLASE AND LYSYL-HYDROXYLASE JMJD"/>
    <property type="match status" value="1"/>
</dbReference>
<dbReference type="InParanoid" id="D7G489"/>
<dbReference type="EMBL" id="FN648763">
    <property type="protein sequence ID" value="CBJ27104.1"/>
    <property type="molecule type" value="Genomic_DNA"/>
</dbReference>
<dbReference type="PROSITE" id="PS51184">
    <property type="entry name" value="JMJC"/>
    <property type="match status" value="1"/>
</dbReference>
<dbReference type="eggNOG" id="KOG2130">
    <property type="taxonomic scope" value="Eukaryota"/>
</dbReference>
<proteinExistence type="predicted"/>
<dbReference type="InterPro" id="IPR003347">
    <property type="entry name" value="JmjC_dom"/>
</dbReference>
<reference evidence="2 3" key="1">
    <citation type="journal article" date="2010" name="Nature">
        <title>The Ectocarpus genome and the independent evolution of multicellularity in brown algae.</title>
        <authorList>
            <person name="Cock J.M."/>
            <person name="Sterck L."/>
            <person name="Rouze P."/>
            <person name="Scornet D."/>
            <person name="Allen A.E."/>
            <person name="Amoutzias G."/>
            <person name="Anthouard V."/>
            <person name="Artiguenave F."/>
            <person name="Aury J.M."/>
            <person name="Badger J.H."/>
            <person name="Beszteri B."/>
            <person name="Billiau K."/>
            <person name="Bonnet E."/>
            <person name="Bothwell J.H."/>
            <person name="Bowler C."/>
            <person name="Boyen C."/>
            <person name="Brownlee C."/>
            <person name="Carrano C.J."/>
            <person name="Charrier B."/>
            <person name="Cho G.Y."/>
            <person name="Coelho S.M."/>
            <person name="Collen J."/>
            <person name="Corre E."/>
            <person name="Da Silva C."/>
            <person name="Delage L."/>
            <person name="Delaroque N."/>
            <person name="Dittami S.M."/>
            <person name="Doulbeau S."/>
            <person name="Elias M."/>
            <person name="Farnham G."/>
            <person name="Gachon C.M."/>
            <person name="Gschloessl B."/>
            <person name="Heesch S."/>
            <person name="Jabbari K."/>
            <person name="Jubin C."/>
            <person name="Kawai H."/>
            <person name="Kimura K."/>
            <person name="Kloareg B."/>
            <person name="Kupper F.C."/>
            <person name="Lang D."/>
            <person name="Le Bail A."/>
            <person name="Leblanc C."/>
            <person name="Lerouge P."/>
            <person name="Lohr M."/>
            <person name="Lopez P.J."/>
            <person name="Martens C."/>
            <person name="Maumus F."/>
            <person name="Michel G."/>
            <person name="Miranda-Saavedra D."/>
            <person name="Morales J."/>
            <person name="Moreau H."/>
            <person name="Motomura T."/>
            <person name="Nagasato C."/>
            <person name="Napoli C.A."/>
            <person name="Nelson D.R."/>
            <person name="Nyvall-Collen P."/>
            <person name="Peters A.F."/>
            <person name="Pommier C."/>
            <person name="Potin P."/>
            <person name="Poulain J."/>
            <person name="Quesneville H."/>
            <person name="Read B."/>
            <person name="Rensing S.A."/>
            <person name="Ritter A."/>
            <person name="Rousvoal S."/>
            <person name="Samanta M."/>
            <person name="Samson G."/>
            <person name="Schroeder D.C."/>
            <person name="Segurens B."/>
            <person name="Strittmatter M."/>
            <person name="Tonon T."/>
            <person name="Tregear J.W."/>
            <person name="Valentin K."/>
            <person name="von Dassow P."/>
            <person name="Yamagishi T."/>
            <person name="Van de Peer Y."/>
            <person name="Wincker P."/>
        </authorList>
    </citation>
    <scope>NUCLEOTIDE SEQUENCE [LARGE SCALE GENOMIC DNA]</scope>
    <source>
        <strain evidence="3">Ec32 / CCAP1310/4</strain>
    </source>
</reference>
<gene>
    <name evidence="2" type="ORF">Esi_0055_0061</name>
</gene>
<evidence type="ECO:0000259" key="1">
    <source>
        <dbReference type="PROSITE" id="PS51184"/>
    </source>
</evidence>
<feature type="domain" description="JmjC" evidence="1">
    <location>
        <begin position="213"/>
        <end position="393"/>
    </location>
</feature>
<dbReference type="InterPro" id="IPR041667">
    <property type="entry name" value="Cupin_8"/>
</dbReference>
<accession>D7G489</accession>
<dbReference type="InterPro" id="IPR050910">
    <property type="entry name" value="JMJD6_ArgDemeth/LysHydrox"/>
</dbReference>
<evidence type="ECO:0000313" key="2">
    <source>
        <dbReference type="EMBL" id="CBJ27104.1"/>
    </source>
</evidence>
<dbReference type="Pfam" id="PF13621">
    <property type="entry name" value="Cupin_8"/>
    <property type="match status" value="1"/>
</dbReference>
<dbReference type="AlphaFoldDB" id="D7G489"/>
<dbReference type="Proteomes" id="UP000002630">
    <property type="component" value="Linkage Group LG15"/>
</dbReference>
<dbReference type="SUPFAM" id="SSF51197">
    <property type="entry name" value="Clavaminate synthase-like"/>
    <property type="match status" value="1"/>
</dbReference>
<dbReference type="Gene3D" id="2.60.120.650">
    <property type="entry name" value="Cupin"/>
    <property type="match status" value="1"/>
</dbReference>
<dbReference type="OMA" id="CEREYSE"/>
<protein>
    <recommendedName>
        <fullName evidence="1">JmjC domain-containing protein</fullName>
    </recommendedName>
</protein>
<sequence length="411" mass="44540">MECNRKAGRGGGPHTALPARERCGAVVPAASPAHHRHAGDSCEREYSETDLAKLSIAPEAKLEDWMSPDSDTGTNKGEITVGENCVVVGIGAGRKNYFRDNVERIPGSVFADDVHGDNLPHLPTVLTGFLDEWPAYASREAGKSWSLRDLVARTAGRKVSLDGGPSFARMSMCAGSVSLAEYERYSENESGKDSAPLYVFDPSILGPRSTFCDDGSLVRDAFDTPACFSRDAAAAVCDEKFRPLPPKWLLIGVVRSGTSIHDHPTTVAWNALLVGCKLWCCFPPDVDESALLLNLDGNSSEHEGGGEDFDLSALEWFCRAGSSDGEDPGGRRHLHKSAKVIIQRPGEVVFLPIGWFHVVLNVEASTALSMSLTLRRDLPSVLPLFLEAEREFALWGRPNSDLDRQESDSGS</sequence>
<dbReference type="STRING" id="2880.D7G489"/>
<dbReference type="EMBL" id="FN649740">
    <property type="protein sequence ID" value="CBJ27104.1"/>
    <property type="molecule type" value="Genomic_DNA"/>
</dbReference>
<organism evidence="2 3">
    <name type="scientific">Ectocarpus siliculosus</name>
    <name type="common">Brown alga</name>
    <name type="synonym">Conferva siliculosa</name>
    <dbReference type="NCBI Taxonomy" id="2880"/>
    <lineage>
        <taxon>Eukaryota</taxon>
        <taxon>Sar</taxon>
        <taxon>Stramenopiles</taxon>
        <taxon>Ochrophyta</taxon>
        <taxon>PX clade</taxon>
        <taxon>Phaeophyceae</taxon>
        <taxon>Ectocarpales</taxon>
        <taxon>Ectocarpaceae</taxon>
        <taxon>Ectocarpus</taxon>
    </lineage>
</organism>
<evidence type="ECO:0000313" key="3">
    <source>
        <dbReference type="Proteomes" id="UP000002630"/>
    </source>
</evidence>
<name>D7G489_ECTSI</name>